<proteinExistence type="predicted"/>
<organism evidence="1 2">
    <name type="scientific">Rheinheimera aquimaris</name>
    <dbReference type="NCBI Taxonomy" id="412437"/>
    <lineage>
        <taxon>Bacteria</taxon>
        <taxon>Pseudomonadati</taxon>
        <taxon>Pseudomonadota</taxon>
        <taxon>Gammaproteobacteria</taxon>
        <taxon>Chromatiales</taxon>
        <taxon>Chromatiaceae</taxon>
        <taxon>Rheinheimera</taxon>
    </lineage>
</organism>
<accession>A0ABN1DJV0</accession>
<evidence type="ECO:0008006" key="3">
    <source>
        <dbReference type="Google" id="ProtNLM"/>
    </source>
</evidence>
<dbReference type="SUPFAM" id="SSF81301">
    <property type="entry name" value="Nucleotidyltransferase"/>
    <property type="match status" value="1"/>
</dbReference>
<evidence type="ECO:0000313" key="1">
    <source>
        <dbReference type="EMBL" id="GAA0545522.1"/>
    </source>
</evidence>
<dbReference type="EMBL" id="BAAAEO010000002">
    <property type="protein sequence ID" value="GAA0545522.1"/>
    <property type="molecule type" value="Genomic_DNA"/>
</dbReference>
<dbReference type="PROSITE" id="PS51257">
    <property type="entry name" value="PROKAR_LIPOPROTEIN"/>
    <property type="match status" value="1"/>
</dbReference>
<reference evidence="1 2" key="1">
    <citation type="journal article" date="2019" name="Int. J. Syst. Evol. Microbiol.">
        <title>The Global Catalogue of Microorganisms (GCM) 10K type strain sequencing project: providing services to taxonomists for standard genome sequencing and annotation.</title>
        <authorList>
            <consortium name="The Broad Institute Genomics Platform"/>
            <consortium name="The Broad Institute Genome Sequencing Center for Infectious Disease"/>
            <person name="Wu L."/>
            <person name="Ma J."/>
        </authorList>
    </citation>
    <scope>NUCLEOTIDE SEQUENCE [LARGE SCALE GENOMIC DNA]</scope>
    <source>
        <strain evidence="1 2">JCM 14331</strain>
    </source>
</reference>
<evidence type="ECO:0000313" key="2">
    <source>
        <dbReference type="Proteomes" id="UP001501169"/>
    </source>
</evidence>
<sequence>MKHPELQTQLQQLCTKLQSFQFGIGGSCLLWHLGLEASPNDIDMVCTEADFAAICDTLKADDFMAQNAAPHPQYMSVHFCRFSQKGWPDIELMAGIAVKQHDELVHWTFKPRQCHWQNQICWMPPADWLQLYQLFNRPQRVAQLKRYLLELTLQSLNNS</sequence>
<protein>
    <recommendedName>
        <fullName evidence="3">Nucleotidyltransferase family protein</fullName>
    </recommendedName>
</protein>
<dbReference type="InterPro" id="IPR043519">
    <property type="entry name" value="NT_sf"/>
</dbReference>
<dbReference type="RefSeq" id="WP_226766140.1">
    <property type="nucleotide sequence ID" value="NZ_BAAAEO010000002.1"/>
</dbReference>
<keyword evidence="2" id="KW-1185">Reference proteome</keyword>
<gene>
    <name evidence="1" type="ORF">GCM10009098_11340</name>
</gene>
<comment type="caution">
    <text evidence="1">The sequence shown here is derived from an EMBL/GenBank/DDBJ whole genome shotgun (WGS) entry which is preliminary data.</text>
</comment>
<dbReference type="Proteomes" id="UP001501169">
    <property type="component" value="Unassembled WGS sequence"/>
</dbReference>
<dbReference type="Gene3D" id="3.30.460.40">
    <property type="match status" value="1"/>
</dbReference>
<name>A0ABN1DJV0_9GAMM</name>